<dbReference type="GO" id="GO:0043041">
    <property type="term" value="P:amino acid activation for nonribosomal peptide biosynthetic process"/>
    <property type="evidence" value="ECO:0007669"/>
    <property type="project" value="TreeGrafter"/>
</dbReference>
<dbReference type="NCBIfam" id="NF003417">
    <property type="entry name" value="PRK04813.1"/>
    <property type="match status" value="6"/>
</dbReference>
<dbReference type="FunFam" id="1.10.1200.10:FF:000005">
    <property type="entry name" value="Nonribosomal peptide synthetase 1"/>
    <property type="match status" value="2"/>
</dbReference>
<dbReference type="Proteomes" id="UP000655751">
    <property type="component" value="Unassembled WGS sequence"/>
</dbReference>
<feature type="domain" description="Carrier" evidence="7">
    <location>
        <begin position="2661"/>
        <end position="2736"/>
    </location>
</feature>
<keyword evidence="9" id="KW-1185">Reference proteome</keyword>
<evidence type="ECO:0000313" key="8">
    <source>
        <dbReference type="EMBL" id="MBH0777665.1"/>
    </source>
</evidence>
<evidence type="ECO:0000256" key="3">
    <source>
        <dbReference type="ARBA" id="ARBA00022450"/>
    </source>
</evidence>
<proteinExistence type="inferred from homology"/>
<comment type="cofactor">
    <cofactor evidence="1">
        <name>pantetheine 4'-phosphate</name>
        <dbReference type="ChEBI" id="CHEBI:47942"/>
    </cofactor>
</comment>
<evidence type="ECO:0000256" key="6">
    <source>
        <dbReference type="ARBA" id="ARBA00023194"/>
    </source>
</evidence>
<feature type="domain" description="Carrier" evidence="7">
    <location>
        <begin position="3733"/>
        <end position="3807"/>
    </location>
</feature>
<dbReference type="FunFam" id="3.30.300.30:FF:000010">
    <property type="entry name" value="Enterobactin synthetase component F"/>
    <property type="match status" value="2"/>
</dbReference>
<dbReference type="PANTHER" id="PTHR45527:SF14">
    <property type="entry name" value="PLIPASTATIN SYNTHASE SUBUNIT B"/>
    <property type="match status" value="1"/>
</dbReference>
<dbReference type="InterPro" id="IPR029058">
    <property type="entry name" value="AB_hydrolase_fold"/>
</dbReference>
<dbReference type="Gene3D" id="2.30.38.10">
    <property type="entry name" value="Luciferase, Domain 3"/>
    <property type="match status" value="4"/>
</dbReference>
<dbReference type="Gene3D" id="3.40.50.980">
    <property type="match status" value="8"/>
</dbReference>
<feature type="domain" description="Carrier" evidence="7">
    <location>
        <begin position="547"/>
        <end position="623"/>
    </location>
</feature>
<dbReference type="InterPro" id="IPR001031">
    <property type="entry name" value="Thioesterase"/>
</dbReference>
<dbReference type="CDD" id="cd17646">
    <property type="entry name" value="A_NRPS_AB3403-like"/>
    <property type="match status" value="1"/>
</dbReference>
<comment type="caution">
    <text evidence="8">The sequence shown here is derived from an EMBL/GenBank/DDBJ whole genome shotgun (WGS) entry which is preliminary data.</text>
</comment>
<dbReference type="InterPro" id="IPR020845">
    <property type="entry name" value="AMP-binding_CS"/>
</dbReference>
<dbReference type="PROSITE" id="PS00455">
    <property type="entry name" value="AMP_BINDING"/>
    <property type="match status" value="5"/>
</dbReference>
<sequence length="5609" mass="602777">MTRPTRTRPTRASRSRVKTLPQLLLGAVEANPSGVAVRFADAEATLGELTYAELDEHSTRLARLLIERGVGPEDLIAVGVPRSLDSVVAVWAVAKTGAGFVPVDPNYPADRVEHMVTDSGARFGLTVAAVADTLPDAVGWLVIDAPDLAAELAAKSAEPVTYADRVRPLRAEHPAYVIYTSGSTGLPKGVVVTQAGLSSFCDEQRDRYRVTGESRTLHFASPSFDASVLELLLALGGAATMVVVAPTVYGGAELAALLRRERVTHAFITPAALASVDPTGLDELRVVVAGGEACPPELVRRWVLPLGDGAKSSLGDGTKSSLGDGTSREFYNGYGPTETTIMTNISAPLVPGEIVTIGGPIRAITEYVLDDRLARVPTGVVGELYITGAQLARGYHRRPSLTAARFVPNPFDPSGARLYRTGDLVRFTPAGDVEYLGRNDFQVKIRGFRIELGEIDAVLAGHDTVDFAVTVGHDLDTGATILVAYVHAAPGESVDEDELLEYAARSLPAHMVPTTVMALDAIPLTPVGKLDRAALPEPRLRTKEFRAPQGRVEIMVAAVFAELLDTDAEIGADDDFFALGGNSLIATRAIARLGAALDTQVPARSIFEAPTVAALARLLSDSAGSGRRPALERLARRPDPIPLSPAQQRMWFLSRFDPESAANNIPFAVRLSGRLDVGALQAAVTDLLERHETLRTVYPAVDGVGHQQVLPTQRALPDLSPQALSESELRDWLLGSVLAGFDVTADVPLRMGLAWLGAQDYVLSVVVHHIAADGASVAPMVRDLMFAYTARVAGAPPRWSPLPVQYADYTLWQRTVLGDESDPASVAADQLAYWRDALAGIPDRIDLPADRPRPAVASGRGAAYPFEVPAALNAAMNELARDHGVSLFMVVHAALAVLLARLSATEDVTIGTPVAGRGERELDDLIGMFVNTLVLRTGVRGDASFLDLLDAVKETDLGAFSHAELPFERLVEVLDPVRSQSHHPLFQVALFFQNMDSATLELPGLSVEVVEFDGAVAKFDLQLTVEPHADDDAAMPALFTYAADLFDEATVAGFAERLIRVLAAVTADPDSAVGGIELLAPVERDRILLDWNDTRYPVAGELLLDAYRRAVSAHPDSVAVVYEGAELTYREFDARVNRLARLLISRGVGSESLVGLAMRRSMDLVVGMYAIVAAGGAYVPLDPDHPAERIGHILDTARPVCVLSTTADAAAIPDGSDLVLLDRVDLSEFDAAPARPSEPARPMSPQNPAYVIFTSGSTGRPKGVAVTHAAINNQIAWMLAEYPLGPDDVYLQKTATTFDVSLWGYFMPLRVGATLVVATPDGHRDPEYVAETIAARRVTVTDFVPSMLTVFAAHARARSLRTLRHVFAIGEALPPETVTAFAAVSDAALHNLYGPTEAAVSVTYWQATPEASTSVPIGLPQWNTRVYVLDSRLRPVPAGVVGELYLSGDQLARGYVRRPDLTSDRFVADPFGFGERMYRTGDLVVWRGVGDQPVLDYLGRTDFQVKFRGQRIELGEIETALLARPNVSQAVVVVAAGPTGDQLVGYAVPAPGRTLDPVALRDEVAEVLPAYMVPATVLVLDALPLNTSGKLDRKALPAPVFEARAFAAPATALEEAVAQVFAEVLGVERIGRDDDFFELGGNSLSATRVAARLGDALDTRVPVRLIFEVSTVAGLAARVELSEGGRPALEAGPRPERIPLSLAQQRMWFLNQFDTSSAAYNLPVAVQLSGALDIAALRAAATDIVARHETLRTLYPQSEDGPEQVVLGTAQAAPTVEPITVGEDELFERIAEIAGAGFDVSVEVPLRIALFRVGGRSDEYVLLLVVHHIAADGWSLGALTRDVMAAYAARSQGTRPDWSPLPVQYADFALWQRALLGDSADPESLAAKQIDYWTGTLAGLPEESTLPLDRPRPATQSYQGGAVSFRVDAETHRGLREMARAANATVFMVVHSALAVLLARMAGTNDVAIGTPIAGRGAAELDDVIGMFVNTVVLRTVLEPGESFAELLARQREADLAAFANADVPFEQLVEVLSPVRSTGRTPLFQVALSFVNLPSGDFELPGLSIRGLDTPVDIERFDMQLTVVEGAAGGQDGMAGELTYARDIFDTATVRAFAERFVRVLHQIVRAPRTAVGDLRLLSDSEVDRLTGMRGRVVTESGALPDILAAAVTRNPRGVALEDGDRSLDYLELDARSSRLARELIGRGVGPGDLVAIGIPRSLESVLAFWAVAKTGAGFVPVDPNYPPERVAHMLADSGAVLGLTVRRARADLGDGLDWLSLDDSAFAAALAEHSVAPITDADRIRPVRAANVAYMVYTSGSTGVPKGVAVTHAGLAGYSAEQRERFGVDPDSRTLHFATPSFDGAVLELLLATGAGATMVVVPTDVYGGADLSELLRVRRVTHMFLTAAALASLDPAGLTDLRAVFIGGETWSPDLVRRWAIDGRQFHNAYGPTETTIIVNFSEPLAVGDQITIGAPIRGITEWVLDDRLNPVPVGVSGELYIAGEQLAAGYHRRPSLSAARFVACPWQPGKRMYRTGDVVRWTSRGEVEFIGRNDFQVKVRGFRIELGEIDAVLADHASVDFAVTVGRKTPTGATVLVSYVHAAAGERIDIGALTAYAQQRMPAHMVPTSIMVLDAIPLNQVGKLDRKALPEPVFESAMFRAPATALEQAVAEVYAEVLGVERVGVDDDFFALGGNSLSATRVSARLGAALNVRVPVRLLFEAPTVEALAARVEIPVGKARPALVAQSRPEAVPLSLAQQRMWFLNQFDTASPTYNIPVAVRLTGLLDVEALQQAVADVVERHEILRTTYPQTDDGPVQVVVPITQAVPRVHPVVVYDDELPAKVAEIIGAGFDVAADIPLRVALLRVNAALDDHVVVFVVHHIAGDGWSMGPLTRDVMSAYAARAAGVEPGWAPLPVQYADFSIWQRAVLGDEDDAESIAAEQIAFWRRELSGLPEESTLAGDRARPEAPSQRGAAVEFVVGAAVREGLADLARAKNATLFMVVHSALAVLLGRLSGASDLAIGTPVAGRGDAAIDDLIGMFVNTVVLRSEIRGGEAFADLLTRQRETDLAALAHADIPFERLVDVLEPERSTTRSPLFQVILAFQNLPGGSFELPGLRAGTVEFDAAVEKFDLSLTVFETEDATGAQTLSCHLSYATDLYDRATAVGFADRFQRLLAAVAVDPRTPVGDIELLTAAERETALRTWSGSGLDVGPEATLVELFESAARANAERTAVVFDDTRIDYAELDRRANRLARKLIEAGAGPETLVAVALPRSTDLVVALLATVKSGAGYLPVDPTYPADRIAYMLDDARPVCVLTHTERDIELPATLPVLDLDALDLSPFADTPVTDAERAHTLTPDTIAYVIYTSGSTGRPKGVRVPHRTVVKLFANTQADFGFGADDVWTMFHSYAFDFSVWELWGPLLHGGTLVVVDYYVSRSPEQFLQLLRRERVTVLNQTPSAFYQLAEADRGAEPGAGPLSLRYIVFGGEALELRRLTDWYARHGDTAPRLVNMYGITETTVHVTYRALDAAAVAAANGSVIGRAIAGLRTYLLDTRLRPVPAGSPGEIYVAGTQLARGYLGRPALTAGRFVANPFDGPGELLYRSGDLARWNTEGDLEYLGRADDQVKVRGFRIELGEIEAAVLAQDRVGQTAVVVREDKPGDQRIVAYLVAASGAAIDIDAVRVGAGELLPAYMVPSAFVVLDSIPLTANGKLDRRALPAPTFTTTETREPIGAVEARISELFAQVLGLESVGVDDSFFSVGGDSILSIQLVSRAKAAGIVFSPRDVFEQRTVAGLAKVAVSAADHAPIVLEELRGGGVGDVPLTPVLAAYLANGAFGRFFQSMMLGLPEEIDAAGLVETIGAVLDHHDVLRSRVYQVDGRWHFETLPPGAVEPAELVGRIDIPEGTSESELQRIAESAMQETVDALDPGDAKMLAFTWLSRPDGRDVLAVAAHHYAIDGVSWRILIPDLAMAWAQRLAGQPIALPATGTSFRRWSHGLVEIAASAQRRAEIDFWKSVVATPDPLLGNRVLDPTFDTQATVRRVEVTIPVEVAEAVLNKVPALYRGGVNDGLLAALAMAVRHWRGRRGVDAPRTLVKLEGHGREEEVVPGADLTRTVGWFTSIYPVALDLRTVDPVTVFDGGEATGDAIKAIKEQLLAVPDKGIGFGLLRYLNEDTAAEVAGSLGQISFNYLGRVSAGGVPEGLTALGWMPTGEVGQHNPDQDHGMPAAAVIDINAIVNDGEAGPRMDVTFLYAAEIIGEEEVRELAELWVAGLTALARHTAEPGAGGLTPSDVPLVRVTQPEIDRWRRERPGLTDILPLSPLQSGLLFLSELSAATVDDYVMQFTLELTGRIYIDRMQRAAQAVLDRHANLRSAFVTTEDGTPVALVVDSVKVPWQAVDGVPDEELDGVLAADQRRRFDPATAPLVRFAMHRTLSGRSFLTLTTHHILLDGWSMPLLMKDLLALYALRGDPSMLPRVRPYREYLAWLGGQDQEAALRAWSEALRGAEPTPLVPALAPPVLPEVGVGTTGFTLPPEETEALTALATDTGVTINTVVQAAWAMVIAGSTDRDEAIFGAAVSGRPPQLDGIDSMIGLFVNTIPVRVRFHPTWTVRDLLSRLQSEQAALLDHHYLGLADIQRAVGVDGLFDTMIAFESYPVDTEGLEQASSIDGMSVADLQAVNFTHYPVTLLVNLDSQLWVKVLYQRETVDSAVAQSLTDRMRLLVTEFVTAPQRTLAGTNLLLSTERFVLDSLNRTDVAWPSDEATLVSLFHAQCERTPDAPAVTFGRQTITYAELRERVDALADALARRGAGPETLVAVAMRRSIELVVAIYAVLRTGAGYVPVDPDHPVERNSHVLTSAAPLFVLTTAADAFDTDTETPVLDLATLGAGAGSGVLRAVRPDNLAYVIYTSGSTGRPKGVMITHRQMVNQFRWAQSAYPHNRADAVLHKTPITFDISTWELFWPLQTGARLVIAEPDGHRDPRYLADLIDREAVSTVHFVPSMLDAFLELAPELPTSVPRRVFAAGEALTGATVARFDAALPGALHNWYGPAEATVVTAGRVNGVDPKAAVSIGSPVANTRVYVLDRQLRPAPLGAPGELYIAGVQLARGYLGAPGLTAERFVANPYQRGTRLYRTGDIVRLSRGGLEYLGRADFQVKIRGQRIELGEIEAVLSRHDAVAHAAVAVVPDPDRLAAYVVAAPDREISEKALLDHARAGLPSYMVPAVVVVLPALPLNASGKLDRKALPAPEFTARAFRAPVTPMQKTVAAVFEEVLGLDRVGLDDDFFALGGTSLVASKVVAQLRRLTDIEVRVQWFFLAPTVQALGDRLAAADAGTLDYDAESDAAMGLVLPIRTSGAEQPLFCVHPMYGLAWCYTGLVQYVDEQRPVYGIQSAALSEDGPPPASLRAMAERYAAEIVAVQPRGSYRLLGWSLGGVLAHEVAVLLRQSGREVSLLAMLDSAHTWDLGDWRATMVELLSELGLTGLDVDGLEVLSDADFDKLYALIPAEMVGMSPQRLRRIYTSAMRSVDLTRDYQPGYFDGTIEYFRAADDRRRTGDVIAEWRPYAGAVVDHPVPTVHELMTQPDALVEIGPVLDKLLRESDGGPR</sequence>
<protein>
    <submittedName>
        <fullName evidence="8">Amino acid adenylation domain-containing protein</fullName>
    </submittedName>
</protein>
<name>A0A931N0U4_9NOCA</name>
<keyword evidence="3" id="KW-0596">Phosphopantetheine</keyword>
<gene>
    <name evidence="8" type="ORF">IT779_15410</name>
</gene>
<dbReference type="CDD" id="cd17643">
    <property type="entry name" value="A_NRPS_Cytc1-like"/>
    <property type="match status" value="1"/>
</dbReference>
<dbReference type="Pfam" id="PF00668">
    <property type="entry name" value="Condensation"/>
    <property type="match status" value="5"/>
</dbReference>
<dbReference type="GO" id="GO:0072330">
    <property type="term" value="P:monocarboxylic acid biosynthetic process"/>
    <property type="evidence" value="ECO:0007669"/>
    <property type="project" value="UniProtKB-ARBA"/>
</dbReference>
<dbReference type="InterPro" id="IPR042099">
    <property type="entry name" value="ANL_N_sf"/>
</dbReference>
<dbReference type="Gene3D" id="3.40.50.1820">
    <property type="entry name" value="alpha/beta hydrolase"/>
    <property type="match status" value="1"/>
</dbReference>
<dbReference type="Gene3D" id="3.30.300.30">
    <property type="match status" value="5"/>
</dbReference>
<dbReference type="InterPro" id="IPR010071">
    <property type="entry name" value="AA_adenyl_dom"/>
</dbReference>
<dbReference type="GO" id="GO:0003824">
    <property type="term" value="F:catalytic activity"/>
    <property type="evidence" value="ECO:0007669"/>
    <property type="project" value="UniProtKB-KW"/>
</dbReference>
<dbReference type="FunFam" id="3.40.50.12780:FF:000012">
    <property type="entry name" value="Non-ribosomal peptide synthetase"/>
    <property type="match status" value="3"/>
</dbReference>
<dbReference type="NCBIfam" id="TIGR01720">
    <property type="entry name" value="NRPS-para261"/>
    <property type="match status" value="1"/>
</dbReference>
<reference evidence="8" key="1">
    <citation type="submission" date="2020-11" db="EMBL/GenBank/DDBJ databases">
        <title>Nocardia NEAU-351.nov., a novel actinomycete isolated from the cow dung.</title>
        <authorList>
            <person name="Zhang X."/>
        </authorList>
    </citation>
    <scope>NUCLEOTIDE SEQUENCE</scope>
    <source>
        <strain evidence="8">NEAU-351</strain>
    </source>
</reference>
<keyword evidence="5" id="KW-0677">Repeat</keyword>
<dbReference type="Pfam" id="PF00550">
    <property type="entry name" value="PP-binding"/>
    <property type="match status" value="5"/>
</dbReference>
<dbReference type="PROSITE" id="PS50075">
    <property type="entry name" value="CARRIER"/>
    <property type="match status" value="5"/>
</dbReference>
<comment type="similarity">
    <text evidence="2">Belongs to the ATP-dependent AMP-binding enzyme family.</text>
</comment>
<dbReference type="GO" id="GO:0008610">
    <property type="term" value="P:lipid biosynthetic process"/>
    <property type="evidence" value="ECO:0007669"/>
    <property type="project" value="UniProtKB-ARBA"/>
</dbReference>
<accession>A0A931N0U4</accession>
<dbReference type="InterPro" id="IPR010060">
    <property type="entry name" value="NRPS_synth"/>
</dbReference>
<organism evidence="8 9">
    <name type="scientific">Nocardia bovistercoris</name>
    <dbReference type="NCBI Taxonomy" id="2785916"/>
    <lineage>
        <taxon>Bacteria</taxon>
        <taxon>Bacillati</taxon>
        <taxon>Actinomycetota</taxon>
        <taxon>Actinomycetes</taxon>
        <taxon>Mycobacteriales</taxon>
        <taxon>Nocardiaceae</taxon>
        <taxon>Nocardia</taxon>
    </lineage>
</organism>
<feature type="domain" description="Carrier" evidence="7">
    <location>
        <begin position="1608"/>
        <end position="1683"/>
    </location>
</feature>
<dbReference type="Gene3D" id="3.30.559.10">
    <property type="entry name" value="Chloramphenicol acetyltransferase-like domain"/>
    <property type="match status" value="5"/>
</dbReference>
<dbReference type="PANTHER" id="PTHR45527">
    <property type="entry name" value="NONRIBOSOMAL PEPTIDE SYNTHETASE"/>
    <property type="match status" value="1"/>
</dbReference>
<dbReference type="Gene3D" id="3.30.559.30">
    <property type="entry name" value="Nonribosomal peptide synthetase, condensation domain"/>
    <property type="match status" value="5"/>
</dbReference>
<evidence type="ECO:0000256" key="2">
    <source>
        <dbReference type="ARBA" id="ARBA00006432"/>
    </source>
</evidence>
<dbReference type="SUPFAM" id="SSF47336">
    <property type="entry name" value="ACP-like"/>
    <property type="match status" value="5"/>
</dbReference>
<dbReference type="InterPro" id="IPR006162">
    <property type="entry name" value="Ppantetheine_attach_site"/>
</dbReference>
<dbReference type="FunFam" id="3.40.50.980:FF:000001">
    <property type="entry name" value="Non-ribosomal peptide synthetase"/>
    <property type="match status" value="4"/>
</dbReference>
<dbReference type="InterPro" id="IPR000873">
    <property type="entry name" value="AMP-dep_synth/lig_dom"/>
</dbReference>
<dbReference type="InterPro" id="IPR036736">
    <property type="entry name" value="ACP-like_sf"/>
</dbReference>
<keyword evidence="4" id="KW-0597">Phosphoprotein</keyword>
<dbReference type="Pfam" id="PF00501">
    <property type="entry name" value="AMP-binding"/>
    <property type="match status" value="5"/>
</dbReference>
<dbReference type="Pfam" id="PF13193">
    <property type="entry name" value="AMP-binding_C"/>
    <property type="match status" value="5"/>
</dbReference>
<evidence type="ECO:0000259" key="7">
    <source>
        <dbReference type="PROSITE" id="PS50075"/>
    </source>
</evidence>
<evidence type="ECO:0000313" key="9">
    <source>
        <dbReference type="Proteomes" id="UP000655751"/>
    </source>
</evidence>
<dbReference type="FunFam" id="3.40.50.980:FF:000002">
    <property type="entry name" value="Enterobactin synthetase component F"/>
    <property type="match status" value="1"/>
</dbReference>
<evidence type="ECO:0000256" key="5">
    <source>
        <dbReference type="ARBA" id="ARBA00022737"/>
    </source>
</evidence>
<dbReference type="CDD" id="cd05930">
    <property type="entry name" value="A_NRPS"/>
    <property type="match status" value="1"/>
</dbReference>
<evidence type="ECO:0000256" key="1">
    <source>
        <dbReference type="ARBA" id="ARBA00001957"/>
    </source>
</evidence>
<dbReference type="InterPro" id="IPR045851">
    <property type="entry name" value="AMP-bd_C_sf"/>
</dbReference>
<dbReference type="SUPFAM" id="SSF56801">
    <property type="entry name" value="Acetyl-CoA synthetase-like"/>
    <property type="match status" value="5"/>
</dbReference>
<feature type="domain" description="Carrier" evidence="7">
    <location>
        <begin position="5261"/>
        <end position="5336"/>
    </location>
</feature>
<dbReference type="GO" id="GO:0005829">
    <property type="term" value="C:cytosol"/>
    <property type="evidence" value="ECO:0007669"/>
    <property type="project" value="TreeGrafter"/>
</dbReference>
<keyword evidence="6" id="KW-0045">Antibiotic biosynthesis</keyword>
<dbReference type="NCBIfam" id="TIGR01733">
    <property type="entry name" value="AA-adenyl-dom"/>
    <property type="match status" value="5"/>
</dbReference>
<dbReference type="InterPro" id="IPR023213">
    <property type="entry name" value="CAT-like_dom_sf"/>
</dbReference>
<dbReference type="InterPro" id="IPR025110">
    <property type="entry name" value="AMP-bd_C"/>
</dbReference>
<dbReference type="InterPro" id="IPR001242">
    <property type="entry name" value="Condensation_dom"/>
</dbReference>
<dbReference type="SMART" id="SM00823">
    <property type="entry name" value="PKS_PP"/>
    <property type="match status" value="5"/>
</dbReference>
<dbReference type="EMBL" id="JADMLG010000005">
    <property type="protein sequence ID" value="MBH0777665.1"/>
    <property type="molecule type" value="Genomic_DNA"/>
</dbReference>
<dbReference type="SUPFAM" id="SSF53474">
    <property type="entry name" value="alpha/beta-Hydrolases"/>
    <property type="match status" value="1"/>
</dbReference>
<dbReference type="InterPro" id="IPR009081">
    <property type="entry name" value="PP-bd_ACP"/>
</dbReference>
<dbReference type="Pfam" id="PF00975">
    <property type="entry name" value="Thioesterase"/>
    <property type="match status" value="1"/>
</dbReference>
<dbReference type="GO" id="GO:0017000">
    <property type="term" value="P:antibiotic biosynthetic process"/>
    <property type="evidence" value="ECO:0007669"/>
    <property type="project" value="UniProtKB-KW"/>
</dbReference>
<dbReference type="PROSITE" id="PS00012">
    <property type="entry name" value="PHOSPHOPANTETHEINE"/>
    <property type="match status" value="4"/>
</dbReference>
<dbReference type="SUPFAM" id="SSF52777">
    <property type="entry name" value="CoA-dependent acyltransferases"/>
    <property type="match status" value="10"/>
</dbReference>
<evidence type="ECO:0000256" key="4">
    <source>
        <dbReference type="ARBA" id="ARBA00022553"/>
    </source>
</evidence>
<dbReference type="CDD" id="cd19540">
    <property type="entry name" value="LCL_NRPS-like"/>
    <property type="match status" value="3"/>
</dbReference>
<dbReference type="GO" id="GO:0044550">
    <property type="term" value="P:secondary metabolite biosynthetic process"/>
    <property type="evidence" value="ECO:0007669"/>
    <property type="project" value="UniProtKB-ARBA"/>
</dbReference>
<dbReference type="Gene3D" id="1.10.1200.10">
    <property type="entry name" value="ACP-like"/>
    <property type="match status" value="4"/>
</dbReference>
<dbReference type="FunFam" id="1.10.1200.10:FF:000016">
    <property type="entry name" value="Non-ribosomal peptide synthase"/>
    <property type="match status" value="1"/>
</dbReference>
<dbReference type="Gene3D" id="3.40.50.12780">
    <property type="entry name" value="N-terminal domain of ligase-like"/>
    <property type="match status" value="1"/>
</dbReference>
<dbReference type="CDD" id="cd19543">
    <property type="entry name" value="DCL_NRPS"/>
    <property type="match status" value="1"/>
</dbReference>
<dbReference type="GO" id="GO:0031177">
    <property type="term" value="F:phosphopantetheine binding"/>
    <property type="evidence" value="ECO:0007669"/>
    <property type="project" value="InterPro"/>
</dbReference>
<dbReference type="InterPro" id="IPR020806">
    <property type="entry name" value="PKS_PP-bd"/>
</dbReference>